<sequence length="81" mass="9540">MYIVLVDKENKLSAEQKLTLILWARKIDISQVAKNILQAGMVDGEGLIKPVERWDKSIGKYIKPILFRNRCSWLWIKERIQ</sequence>
<dbReference type="EMBL" id="CBKP010000018">
    <property type="protein sequence ID" value="CDF28612.1"/>
    <property type="molecule type" value="Genomic_DNA"/>
</dbReference>
<name>R7PVQ9_METSM</name>
<reference evidence="1" key="1">
    <citation type="submission" date="2012-11" db="EMBL/GenBank/DDBJ databases">
        <title>Dependencies among metagenomic species, viruses, plasmids and units of genetic variation.</title>
        <authorList>
            <person name="Nielsen H.B."/>
            <person name="Almeida M."/>
            <person name="Juncker A.S."/>
            <person name="Rasmussen S."/>
            <person name="Li J."/>
            <person name="Sunagawa S."/>
            <person name="Plichta D."/>
            <person name="Gautier L."/>
            <person name="Le Chatelier E."/>
            <person name="Peletier E."/>
            <person name="Bonde I."/>
            <person name="Nielsen T."/>
            <person name="Manichanh C."/>
            <person name="Arumugam M."/>
            <person name="Batto J."/>
            <person name="Santos M.B.Q.D."/>
            <person name="Blom N."/>
            <person name="Borruel N."/>
            <person name="Burgdorf K.S."/>
            <person name="Boumezbeur F."/>
            <person name="Casellas F."/>
            <person name="Dore J."/>
            <person name="Guarner F."/>
            <person name="Hansen T."/>
            <person name="Hildebrand F."/>
            <person name="Kaas R.S."/>
            <person name="Kennedy S."/>
            <person name="Kristiansen K."/>
            <person name="Kultima J.R."/>
            <person name="Leonard P."/>
            <person name="Levenez F."/>
            <person name="Lund O."/>
            <person name="Moumen B."/>
            <person name="Le Paslier D."/>
            <person name="Pons N."/>
            <person name="Pedersen O."/>
            <person name="Prifti E."/>
            <person name="Qin J."/>
            <person name="Raes J."/>
            <person name="Tap J."/>
            <person name="Tims S."/>
            <person name="Ussery D.W."/>
            <person name="Yamada T."/>
            <person name="MetaHit consortium"/>
            <person name="Renault P."/>
            <person name="Sicheritz-Ponten T."/>
            <person name="Bork P."/>
            <person name="Wang J."/>
            <person name="Brunak S."/>
            <person name="Ehrlich S.D."/>
        </authorList>
    </citation>
    <scope>NUCLEOTIDE SEQUENCE [LARGE SCALE GENOMIC DNA]</scope>
</reference>
<dbReference type="AlphaFoldDB" id="R7PVQ9"/>
<protein>
    <submittedName>
        <fullName evidence="1">Uncharacterized protein</fullName>
    </submittedName>
</protein>
<organism evidence="1 2">
    <name type="scientific">Methanobrevibacter smithii CAG:186</name>
    <dbReference type="NCBI Taxonomy" id="1263088"/>
    <lineage>
        <taxon>Archaea</taxon>
        <taxon>Methanobacteriati</taxon>
        <taxon>Methanobacteriota</taxon>
        <taxon>Methanomada group</taxon>
        <taxon>Methanobacteria</taxon>
        <taxon>Methanobacteriales</taxon>
        <taxon>Methanobacteriaceae</taxon>
        <taxon>Methanobrevibacter</taxon>
    </lineage>
</organism>
<evidence type="ECO:0000313" key="2">
    <source>
        <dbReference type="Proteomes" id="UP000018189"/>
    </source>
</evidence>
<dbReference type="Proteomes" id="UP000018189">
    <property type="component" value="Unassembled WGS sequence"/>
</dbReference>
<proteinExistence type="predicted"/>
<comment type="caution">
    <text evidence="1">The sequence shown here is derived from an EMBL/GenBank/DDBJ whole genome shotgun (WGS) entry which is preliminary data.</text>
</comment>
<accession>R7PVQ9</accession>
<gene>
    <name evidence="1" type="ORF">BN522_00495</name>
</gene>
<evidence type="ECO:0000313" key="1">
    <source>
        <dbReference type="EMBL" id="CDF28612.1"/>
    </source>
</evidence>